<proteinExistence type="predicted"/>
<evidence type="ECO:0000313" key="2">
    <source>
        <dbReference type="EMBL" id="ORV87915.1"/>
    </source>
</evidence>
<dbReference type="AlphaFoldDB" id="A0A1X1WMU1"/>
<dbReference type="SMART" id="SM00052">
    <property type="entry name" value="EAL"/>
    <property type="match status" value="1"/>
</dbReference>
<gene>
    <name evidence="2" type="ORF">AWC12_16455</name>
</gene>
<dbReference type="Pfam" id="PF00563">
    <property type="entry name" value="EAL"/>
    <property type="match status" value="1"/>
</dbReference>
<dbReference type="Gene3D" id="3.20.20.450">
    <property type="entry name" value="EAL domain"/>
    <property type="match status" value="1"/>
</dbReference>
<dbReference type="PROSITE" id="PS50883">
    <property type="entry name" value="EAL"/>
    <property type="match status" value="1"/>
</dbReference>
<reference evidence="2 3" key="1">
    <citation type="submission" date="2016-01" db="EMBL/GenBank/DDBJ databases">
        <title>The new phylogeny of the genus Mycobacterium.</title>
        <authorList>
            <person name="Tarcisio F."/>
            <person name="Conor M."/>
            <person name="Antonella G."/>
            <person name="Elisabetta G."/>
            <person name="Giulia F.S."/>
            <person name="Sara T."/>
            <person name="Anna F."/>
            <person name="Clotilde B."/>
            <person name="Roberto B."/>
            <person name="Veronica D.S."/>
            <person name="Fabio R."/>
            <person name="Monica P."/>
            <person name="Olivier J."/>
            <person name="Enrico T."/>
            <person name="Nicola S."/>
        </authorList>
    </citation>
    <scope>NUCLEOTIDE SEQUENCE [LARGE SCALE GENOMIC DNA]</scope>
    <source>
        <strain evidence="2 3">DSM 45541</strain>
    </source>
</reference>
<dbReference type="PANTHER" id="PTHR33121">
    <property type="entry name" value="CYCLIC DI-GMP PHOSPHODIESTERASE PDEF"/>
    <property type="match status" value="1"/>
</dbReference>
<protein>
    <submittedName>
        <fullName evidence="2">Diguanylate phosphodiesterase</fullName>
    </submittedName>
</protein>
<evidence type="ECO:0000313" key="3">
    <source>
        <dbReference type="Proteomes" id="UP000193622"/>
    </source>
</evidence>
<dbReference type="InterPro" id="IPR019278">
    <property type="entry name" value="DICT_dom"/>
</dbReference>
<evidence type="ECO:0000259" key="1">
    <source>
        <dbReference type="PROSITE" id="PS50883"/>
    </source>
</evidence>
<name>A0A1X1WMU1_MYCIR</name>
<dbReference type="SUPFAM" id="SSF141868">
    <property type="entry name" value="EAL domain-like"/>
    <property type="match status" value="1"/>
</dbReference>
<dbReference type="EMBL" id="LQPC01000030">
    <property type="protein sequence ID" value="ORV87915.1"/>
    <property type="molecule type" value="Genomic_DNA"/>
</dbReference>
<dbReference type="PANTHER" id="PTHR33121:SF76">
    <property type="entry name" value="SIGNALING PROTEIN"/>
    <property type="match status" value="1"/>
</dbReference>
<organism evidence="2 3">
    <name type="scientific">Mycolicibacterium iranicum</name>
    <name type="common">Mycobacterium iranicum</name>
    <dbReference type="NCBI Taxonomy" id="912594"/>
    <lineage>
        <taxon>Bacteria</taxon>
        <taxon>Bacillati</taxon>
        <taxon>Actinomycetota</taxon>
        <taxon>Actinomycetes</taxon>
        <taxon>Mycobacteriales</taxon>
        <taxon>Mycobacteriaceae</taxon>
        <taxon>Mycolicibacterium</taxon>
    </lineage>
</organism>
<dbReference type="GO" id="GO:0071111">
    <property type="term" value="F:cyclic-guanylate-specific phosphodiesterase activity"/>
    <property type="evidence" value="ECO:0007669"/>
    <property type="project" value="InterPro"/>
</dbReference>
<comment type="caution">
    <text evidence="2">The sequence shown here is derived from an EMBL/GenBank/DDBJ whole genome shotgun (WGS) entry which is preliminary data.</text>
</comment>
<sequence>MNFLGCWVHNGETVNQLLRDESDIQSFSALSTTQLDAAVSGRGLVPAFQPVVTLPDEVVVGYEALARWPSLNSPPPADVFAHAAATDRLDQLDHACISSAARAALDVPSTAGMLLLVNCEPTTAGIDVPAGTALSEAVSNFSLMFELTERGLLRDPPALLRKVAALRSLGGMIALDDIGAHPDSLALLDIISPDVMKIDLRLVQRQPNQLQARTIAAVIAHHERTGATILAEGIETDEHLEQALAYGATLGQGYRFGRPGALGAVDRSSGVPQLPPSTGQPETSLTPFELAITHSGARTMRKRTLIELSRHLERLASAAESPPIVLFTLQQHGNYRGQTRKNFTALAKRSPLVVAFAVNAVDELDSALRWVDIGVDDPMTLEWDMVVIGPDTAAALIARELEPPGSAAQENDRRFETVITFDRARVAELARNLLNRCPAIPSTDGALSA</sequence>
<dbReference type="InterPro" id="IPR050706">
    <property type="entry name" value="Cyclic-di-GMP_PDE-like"/>
</dbReference>
<dbReference type="Proteomes" id="UP000193622">
    <property type="component" value="Unassembled WGS sequence"/>
</dbReference>
<dbReference type="InterPro" id="IPR035919">
    <property type="entry name" value="EAL_sf"/>
</dbReference>
<accession>A0A1X1WMU1</accession>
<dbReference type="CDD" id="cd01948">
    <property type="entry name" value="EAL"/>
    <property type="match status" value="1"/>
</dbReference>
<feature type="domain" description="EAL" evidence="1">
    <location>
        <begin position="28"/>
        <end position="273"/>
    </location>
</feature>
<dbReference type="InterPro" id="IPR001633">
    <property type="entry name" value="EAL_dom"/>
</dbReference>
<dbReference type="Pfam" id="PF10069">
    <property type="entry name" value="DICT"/>
    <property type="match status" value="1"/>
</dbReference>